<gene>
    <name evidence="1" type="ORF">ACFO4O_11470</name>
</gene>
<dbReference type="RefSeq" id="WP_382408631.1">
    <property type="nucleotide sequence ID" value="NZ_JBHSGU010000005.1"/>
</dbReference>
<organism evidence="1 2">
    <name type="scientific">Glaciecola siphonariae</name>
    <dbReference type="NCBI Taxonomy" id="521012"/>
    <lineage>
        <taxon>Bacteria</taxon>
        <taxon>Pseudomonadati</taxon>
        <taxon>Pseudomonadota</taxon>
        <taxon>Gammaproteobacteria</taxon>
        <taxon>Alteromonadales</taxon>
        <taxon>Alteromonadaceae</taxon>
        <taxon>Glaciecola</taxon>
    </lineage>
</organism>
<dbReference type="Proteomes" id="UP001595897">
    <property type="component" value="Unassembled WGS sequence"/>
</dbReference>
<keyword evidence="2" id="KW-1185">Reference proteome</keyword>
<evidence type="ECO:0000313" key="2">
    <source>
        <dbReference type="Proteomes" id="UP001595897"/>
    </source>
</evidence>
<protein>
    <submittedName>
        <fullName evidence="1">Uncharacterized protein</fullName>
    </submittedName>
</protein>
<proteinExistence type="predicted"/>
<name>A0ABV9LW88_9ALTE</name>
<evidence type="ECO:0000313" key="1">
    <source>
        <dbReference type="EMBL" id="MFC4700781.1"/>
    </source>
</evidence>
<accession>A0ABV9LW88</accession>
<dbReference type="EMBL" id="JBHSGU010000005">
    <property type="protein sequence ID" value="MFC4700781.1"/>
    <property type="molecule type" value="Genomic_DNA"/>
</dbReference>
<sequence length="52" mass="6090">MTATWQLNVSDISVLLGIEAKLLWLYFQLAASQKEIRQSRRCSDVYMLSFKH</sequence>
<comment type="caution">
    <text evidence="1">The sequence shown here is derived from an EMBL/GenBank/DDBJ whole genome shotgun (WGS) entry which is preliminary data.</text>
</comment>
<reference evidence="2" key="1">
    <citation type="journal article" date="2019" name="Int. J. Syst. Evol. Microbiol.">
        <title>The Global Catalogue of Microorganisms (GCM) 10K type strain sequencing project: providing services to taxonomists for standard genome sequencing and annotation.</title>
        <authorList>
            <consortium name="The Broad Institute Genomics Platform"/>
            <consortium name="The Broad Institute Genome Sequencing Center for Infectious Disease"/>
            <person name="Wu L."/>
            <person name="Ma J."/>
        </authorList>
    </citation>
    <scope>NUCLEOTIDE SEQUENCE [LARGE SCALE GENOMIC DNA]</scope>
    <source>
        <strain evidence="2">KACC 12507</strain>
    </source>
</reference>